<dbReference type="EMBL" id="LUGG01000001">
    <property type="protein sequence ID" value="OBZ78908.1"/>
    <property type="molecule type" value="Genomic_DNA"/>
</dbReference>
<keyword evidence="2" id="KW-1185">Reference proteome</keyword>
<protein>
    <submittedName>
        <fullName evidence="1">Uncharacterized protein</fullName>
    </submittedName>
</protein>
<organism evidence="1 2">
    <name type="scientific">Grifola frondosa</name>
    <name type="common">Maitake</name>
    <name type="synonym">Polyporus frondosus</name>
    <dbReference type="NCBI Taxonomy" id="5627"/>
    <lineage>
        <taxon>Eukaryota</taxon>
        <taxon>Fungi</taxon>
        <taxon>Dikarya</taxon>
        <taxon>Basidiomycota</taxon>
        <taxon>Agaricomycotina</taxon>
        <taxon>Agaricomycetes</taxon>
        <taxon>Polyporales</taxon>
        <taxon>Grifolaceae</taxon>
        <taxon>Grifola</taxon>
    </lineage>
</organism>
<reference evidence="1 2" key="1">
    <citation type="submission" date="2016-03" db="EMBL/GenBank/DDBJ databases">
        <title>Whole genome sequencing of Grifola frondosa 9006-11.</title>
        <authorList>
            <person name="Min B."/>
            <person name="Park H."/>
            <person name="Kim J.-G."/>
            <person name="Cho H."/>
            <person name="Oh Y.-L."/>
            <person name="Kong W.-S."/>
            <person name="Choi I.-G."/>
        </authorList>
    </citation>
    <scope>NUCLEOTIDE SEQUENCE [LARGE SCALE GENOMIC DNA]</scope>
    <source>
        <strain evidence="1 2">9006-11</strain>
    </source>
</reference>
<name>A0A1C7MPX6_GRIFR</name>
<proteinExistence type="predicted"/>
<dbReference type="AlphaFoldDB" id="A0A1C7MPX6"/>
<comment type="caution">
    <text evidence="1">The sequence shown here is derived from an EMBL/GenBank/DDBJ whole genome shotgun (WGS) entry which is preliminary data.</text>
</comment>
<gene>
    <name evidence="1" type="ORF">A0H81_00574</name>
</gene>
<accession>A0A1C7MPX6</accession>
<evidence type="ECO:0000313" key="2">
    <source>
        <dbReference type="Proteomes" id="UP000092993"/>
    </source>
</evidence>
<dbReference type="Proteomes" id="UP000092993">
    <property type="component" value="Unassembled WGS sequence"/>
</dbReference>
<evidence type="ECO:0000313" key="1">
    <source>
        <dbReference type="EMBL" id="OBZ78908.1"/>
    </source>
</evidence>
<sequence length="76" mass="8401">MEAALGELDEMVARGTPLPPLLLRQVQNNLVEMLGARAPRMRLLFAPPHVSKLQSRQRTDDASTVAALRNAEQLIL</sequence>